<dbReference type="InterPro" id="IPR007863">
    <property type="entry name" value="Peptidase_M16_C"/>
</dbReference>
<dbReference type="Proteomes" id="UP000887013">
    <property type="component" value="Unassembled WGS sequence"/>
</dbReference>
<dbReference type="SMART" id="SM00904">
    <property type="entry name" value="Flavokinase"/>
    <property type="match status" value="1"/>
</dbReference>
<feature type="domain" description="Riboflavin kinase" evidence="12">
    <location>
        <begin position="180"/>
        <end position="280"/>
    </location>
</feature>
<proteinExistence type="predicted"/>
<keyword evidence="11" id="KW-0511">Multifunctional enzyme</keyword>
<keyword evidence="6" id="KW-0548">Nucleotidyltransferase</keyword>
<dbReference type="InterPro" id="IPR011765">
    <property type="entry name" value="Pept_M16_N"/>
</dbReference>
<evidence type="ECO:0000256" key="8">
    <source>
        <dbReference type="ARBA" id="ARBA00022777"/>
    </source>
</evidence>
<dbReference type="FunFam" id="3.40.50.620:FF:000021">
    <property type="entry name" value="Riboflavin biosynthesis protein"/>
    <property type="match status" value="1"/>
</dbReference>
<evidence type="ECO:0000256" key="7">
    <source>
        <dbReference type="ARBA" id="ARBA00022741"/>
    </source>
</evidence>
<dbReference type="SUPFAM" id="SSF82114">
    <property type="entry name" value="Riboflavin kinase-like"/>
    <property type="match status" value="1"/>
</dbReference>
<dbReference type="GO" id="GO:0003919">
    <property type="term" value="F:FMN adenylyltransferase activity"/>
    <property type="evidence" value="ECO:0007669"/>
    <property type="project" value="InterPro"/>
</dbReference>
<accession>A0A8X6UVX4</accession>
<name>A0A8X6UVX4_NEPPI</name>
<dbReference type="Pfam" id="PF05193">
    <property type="entry name" value="Peptidase_M16_C"/>
    <property type="match status" value="2"/>
</dbReference>
<feature type="non-terminal residue" evidence="13">
    <location>
        <position position="1"/>
    </location>
</feature>
<dbReference type="CDD" id="cd02064">
    <property type="entry name" value="FAD_synthetase_N"/>
    <property type="match status" value="1"/>
</dbReference>
<dbReference type="GO" id="GO:0006508">
    <property type="term" value="P:proteolysis"/>
    <property type="evidence" value="ECO:0007669"/>
    <property type="project" value="UniProtKB-KW"/>
</dbReference>
<dbReference type="GO" id="GO:0046872">
    <property type="term" value="F:metal ion binding"/>
    <property type="evidence" value="ECO:0007669"/>
    <property type="project" value="InterPro"/>
</dbReference>
<dbReference type="GO" id="GO:0005524">
    <property type="term" value="F:ATP binding"/>
    <property type="evidence" value="ECO:0007669"/>
    <property type="project" value="UniProtKB-KW"/>
</dbReference>
<keyword evidence="3" id="KW-0285">Flavoprotein</keyword>
<comment type="pathway">
    <text evidence="2">Cofactor biosynthesis; FMN biosynthesis; FMN from riboflavin (ATP route): step 1/1.</text>
</comment>
<dbReference type="AlphaFoldDB" id="A0A8X6UVX4"/>
<evidence type="ECO:0000256" key="3">
    <source>
        <dbReference type="ARBA" id="ARBA00022630"/>
    </source>
</evidence>
<evidence type="ECO:0000259" key="12">
    <source>
        <dbReference type="SMART" id="SM00904"/>
    </source>
</evidence>
<comment type="pathway">
    <text evidence="1">Cofactor biosynthesis; FAD biosynthesis; FAD from FMN: step 1/1.</text>
</comment>
<evidence type="ECO:0000256" key="9">
    <source>
        <dbReference type="ARBA" id="ARBA00022827"/>
    </source>
</evidence>
<keyword evidence="8" id="KW-0418">Kinase</keyword>
<evidence type="ECO:0000256" key="11">
    <source>
        <dbReference type="ARBA" id="ARBA00023268"/>
    </source>
</evidence>
<evidence type="ECO:0000313" key="13">
    <source>
        <dbReference type="EMBL" id="GFU60737.1"/>
    </source>
</evidence>
<dbReference type="GO" id="GO:0009231">
    <property type="term" value="P:riboflavin biosynthetic process"/>
    <property type="evidence" value="ECO:0007669"/>
    <property type="project" value="InterPro"/>
</dbReference>
<dbReference type="OrthoDB" id="6417216at2759"/>
<keyword evidence="14" id="KW-1185">Reference proteome</keyword>
<comment type="caution">
    <text evidence="13">The sequence shown here is derived from an EMBL/GenBank/DDBJ whole genome shotgun (WGS) entry which is preliminary data.</text>
</comment>
<keyword evidence="10" id="KW-0067">ATP-binding</keyword>
<keyword evidence="5" id="KW-0808">Transferase</keyword>
<dbReference type="InterPro" id="IPR050361">
    <property type="entry name" value="MPP/UQCRC_Complex"/>
</dbReference>
<dbReference type="Pfam" id="PF06574">
    <property type="entry name" value="FAD_syn"/>
    <property type="match status" value="1"/>
</dbReference>
<organism evidence="13 14">
    <name type="scientific">Nephila pilipes</name>
    <name type="common">Giant wood spider</name>
    <name type="synonym">Nephila maculata</name>
    <dbReference type="NCBI Taxonomy" id="299642"/>
    <lineage>
        <taxon>Eukaryota</taxon>
        <taxon>Metazoa</taxon>
        <taxon>Ecdysozoa</taxon>
        <taxon>Arthropoda</taxon>
        <taxon>Chelicerata</taxon>
        <taxon>Arachnida</taxon>
        <taxon>Araneae</taxon>
        <taxon>Araneomorphae</taxon>
        <taxon>Entelegynae</taxon>
        <taxon>Araneoidea</taxon>
        <taxon>Nephilidae</taxon>
        <taxon>Nephila</taxon>
    </lineage>
</organism>
<dbReference type="InterPro" id="IPR015865">
    <property type="entry name" value="Riboflavin_kinase_bac/euk"/>
</dbReference>
<evidence type="ECO:0000256" key="6">
    <source>
        <dbReference type="ARBA" id="ARBA00022695"/>
    </source>
</evidence>
<evidence type="ECO:0000256" key="1">
    <source>
        <dbReference type="ARBA" id="ARBA00004726"/>
    </source>
</evidence>
<dbReference type="InterPro" id="IPR002606">
    <property type="entry name" value="Riboflavin_kinase_bac"/>
</dbReference>
<dbReference type="NCBIfam" id="TIGR00083">
    <property type="entry name" value="ribF"/>
    <property type="match status" value="1"/>
</dbReference>
<dbReference type="InterPro" id="IPR023465">
    <property type="entry name" value="Riboflavin_kinase_dom_sf"/>
</dbReference>
<reference evidence="13" key="1">
    <citation type="submission" date="2020-08" db="EMBL/GenBank/DDBJ databases">
        <title>Multicomponent nature underlies the extraordinary mechanical properties of spider dragline silk.</title>
        <authorList>
            <person name="Kono N."/>
            <person name="Nakamura H."/>
            <person name="Mori M."/>
            <person name="Yoshida Y."/>
            <person name="Ohtoshi R."/>
            <person name="Malay A.D."/>
            <person name="Moran D.A.P."/>
            <person name="Tomita M."/>
            <person name="Numata K."/>
            <person name="Arakawa K."/>
        </authorList>
    </citation>
    <scope>NUCLEOTIDE SEQUENCE</scope>
</reference>
<dbReference type="GO" id="GO:0008531">
    <property type="term" value="F:riboflavin kinase activity"/>
    <property type="evidence" value="ECO:0007669"/>
    <property type="project" value="InterPro"/>
</dbReference>
<sequence>MKIIYNCEQGIENNIALTFGNFDGIHLGHEFAISTLKKVAQERGLPSAVLTFEPHPSTVLFGRNNFRLIDQEQKKELISSYGIDYLYIINFNRGFSEVSCDDFISEILIDKYGAKHIIVGENCTFGHKRLGNILTLEKYSEIYGYSLTKLEPLTIDGKICSSSSIREYVQRGEIEIANKLLGRPYQVSGVVTKGACRGREIGFPTINIPIEDCMIKPKFGTYYAKVMFSYNNPNWLYGVVNIGMRPTFKDLKKPIIEMHIFDFDEDALSIEHDIKHARLSNGLDVYVVPNHRIPAVLHAVIYKVGGMDDPIGKAGLAHYFEHLMFETTGKFTDIEATMSSIGAQFNAFTTKEYTCYYELVLKNDLPLAMEVEADRMGSFNVTQDKIDREKNIVLEERKMRFDNHPNNLLWEEMNSAFYRTGYGRSVIGWESDIKTYNQDNITRFHDNYYHSGNAILLIDPVHNAGLSVILESTEVKEPVLYFRYRVPLFEHINEASATHLAVDILGGGKSSKLYKDLVLDKDVAVSVFAEYDSLTFSDSYIDIQVIPKSGVNLDIVERELDNAINNFMSKGITDEELQSSKYRYKAAQFDNLSSLDNIAFFYGSHLALGIPLDEIDITYSKVNDVNLEDVNNKIQEVTTRKGFKFLFVENCDLPKVSLNISFKDAGYVYESAEKQGLTWFTSLIVQEGAGKNDAKDFAKRLEDKGISLRFSAGLETFGVSLDTLSENLEEGVSLLSDAITRPKVDSEGLNRVFEKAKVNFNNLEKSPYFVAGEELETLLFKKHPYSKSVYGTLDTIINITRDDVLTYIKRNFAKDNIVISVVGCTKKEEIITLLDKYLSKLPSKRSKIRKIPVKNDFGPAESKNIFMDIPQSVILFAQKGIAYEDPNYYNASVLINALGGMGLNSILMKELRQNLGITYGVYASIIPNKHGNV</sequence>
<evidence type="ECO:0000256" key="10">
    <source>
        <dbReference type="ARBA" id="ARBA00022840"/>
    </source>
</evidence>
<keyword evidence="7" id="KW-0547">Nucleotide-binding</keyword>
<gene>
    <name evidence="13" type="primary">NGR_a01040</name>
    <name evidence="13" type="ORF">NPIL_212301</name>
</gene>
<dbReference type="Gene3D" id="2.40.30.30">
    <property type="entry name" value="Riboflavin kinase-like"/>
    <property type="match status" value="1"/>
</dbReference>
<keyword evidence="13" id="KW-0378">Hydrolase</keyword>
<dbReference type="InterPro" id="IPR015864">
    <property type="entry name" value="FAD_synthase"/>
</dbReference>
<dbReference type="Pfam" id="PF00675">
    <property type="entry name" value="Peptidase_M16"/>
    <property type="match status" value="2"/>
</dbReference>
<dbReference type="InterPro" id="IPR011249">
    <property type="entry name" value="Metalloenz_LuxS/M16"/>
</dbReference>
<dbReference type="Gene3D" id="3.30.830.10">
    <property type="entry name" value="Metalloenzyme, LuxS/M16 peptidase-like"/>
    <property type="match status" value="4"/>
</dbReference>
<keyword evidence="4" id="KW-0288">FMN</keyword>
<keyword evidence="13" id="KW-0645">Protease</keyword>
<dbReference type="Pfam" id="PF01687">
    <property type="entry name" value="Flavokinase"/>
    <property type="match status" value="1"/>
</dbReference>
<evidence type="ECO:0000256" key="4">
    <source>
        <dbReference type="ARBA" id="ARBA00022643"/>
    </source>
</evidence>
<dbReference type="SUPFAM" id="SSF63411">
    <property type="entry name" value="LuxS/MPP-like metallohydrolase"/>
    <property type="match status" value="4"/>
</dbReference>
<dbReference type="SUPFAM" id="SSF52374">
    <property type="entry name" value="Nucleotidylyl transferase"/>
    <property type="match status" value="1"/>
</dbReference>
<dbReference type="EMBL" id="BMAW01040709">
    <property type="protein sequence ID" value="GFU60737.1"/>
    <property type="molecule type" value="Genomic_DNA"/>
</dbReference>
<dbReference type="InterPro" id="IPR014729">
    <property type="entry name" value="Rossmann-like_a/b/a_fold"/>
</dbReference>
<dbReference type="PANTHER" id="PTHR11851:SF224">
    <property type="entry name" value="PROCESSING PROTEASE"/>
    <property type="match status" value="1"/>
</dbReference>
<protein>
    <submittedName>
        <fullName evidence="13">Uncharacterized zinc protease y4wA</fullName>
    </submittedName>
</protein>
<keyword evidence="9" id="KW-0274">FAD</keyword>
<evidence type="ECO:0000313" key="14">
    <source>
        <dbReference type="Proteomes" id="UP000887013"/>
    </source>
</evidence>
<dbReference type="GO" id="GO:0008233">
    <property type="term" value="F:peptidase activity"/>
    <property type="evidence" value="ECO:0007669"/>
    <property type="project" value="UniProtKB-KW"/>
</dbReference>
<evidence type="ECO:0000256" key="5">
    <source>
        <dbReference type="ARBA" id="ARBA00022679"/>
    </source>
</evidence>
<evidence type="ECO:0000256" key="2">
    <source>
        <dbReference type="ARBA" id="ARBA00005201"/>
    </source>
</evidence>
<dbReference type="PANTHER" id="PTHR11851">
    <property type="entry name" value="METALLOPROTEASE"/>
    <property type="match status" value="1"/>
</dbReference>
<dbReference type="Gene3D" id="3.40.50.620">
    <property type="entry name" value="HUPs"/>
    <property type="match status" value="1"/>
</dbReference>